<dbReference type="EMBL" id="MTYJ01000016">
    <property type="protein sequence ID" value="OQV22535.1"/>
    <property type="molecule type" value="Genomic_DNA"/>
</dbReference>
<evidence type="ECO:0000313" key="2">
    <source>
        <dbReference type="Proteomes" id="UP000192578"/>
    </source>
</evidence>
<organism evidence="1 2">
    <name type="scientific">Hypsibius exemplaris</name>
    <name type="common">Freshwater tardigrade</name>
    <dbReference type="NCBI Taxonomy" id="2072580"/>
    <lineage>
        <taxon>Eukaryota</taxon>
        <taxon>Metazoa</taxon>
        <taxon>Ecdysozoa</taxon>
        <taxon>Tardigrada</taxon>
        <taxon>Eutardigrada</taxon>
        <taxon>Parachela</taxon>
        <taxon>Hypsibioidea</taxon>
        <taxon>Hypsibiidae</taxon>
        <taxon>Hypsibius</taxon>
    </lineage>
</organism>
<dbReference type="Proteomes" id="UP000192578">
    <property type="component" value="Unassembled WGS sequence"/>
</dbReference>
<protein>
    <submittedName>
        <fullName evidence="1">Uncharacterized protein</fullName>
    </submittedName>
</protein>
<comment type="caution">
    <text evidence="1">The sequence shown here is derived from an EMBL/GenBank/DDBJ whole genome shotgun (WGS) entry which is preliminary data.</text>
</comment>
<accession>A0A1W0X4V4</accession>
<gene>
    <name evidence="1" type="ORF">BV898_03361</name>
</gene>
<name>A0A1W0X4V4_HYPEX</name>
<dbReference type="AlphaFoldDB" id="A0A1W0X4V4"/>
<evidence type="ECO:0000313" key="1">
    <source>
        <dbReference type="EMBL" id="OQV22535.1"/>
    </source>
</evidence>
<proteinExistence type="predicted"/>
<sequence>MAGNSRVDYSFKEIGVSSSMPFNKAGTGGNGELETTTVRRKAKQNSRKATINVTIFGQVWVLEVEITDIGPEECDIYLNFADSYIMLEGQFC</sequence>
<keyword evidence="2" id="KW-1185">Reference proteome</keyword>
<reference evidence="2" key="1">
    <citation type="submission" date="2017-01" db="EMBL/GenBank/DDBJ databases">
        <title>Comparative genomics of anhydrobiosis in the tardigrade Hypsibius dujardini.</title>
        <authorList>
            <person name="Yoshida Y."/>
            <person name="Koutsovoulos G."/>
            <person name="Laetsch D."/>
            <person name="Stevens L."/>
            <person name="Kumar S."/>
            <person name="Horikawa D."/>
            <person name="Ishino K."/>
            <person name="Komine S."/>
            <person name="Tomita M."/>
            <person name="Blaxter M."/>
            <person name="Arakawa K."/>
        </authorList>
    </citation>
    <scope>NUCLEOTIDE SEQUENCE [LARGE SCALE GENOMIC DNA]</scope>
    <source>
        <strain evidence="2">Z151</strain>
    </source>
</reference>